<organism evidence="2">
    <name type="scientific">Aureoumbra lagunensis</name>
    <dbReference type="NCBI Taxonomy" id="44058"/>
    <lineage>
        <taxon>Eukaryota</taxon>
        <taxon>Sar</taxon>
        <taxon>Stramenopiles</taxon>
        <taxon>Ochrophyta</taxon>
        <taxon>Pelagophyceae</taxon>
        <taxon>Pelagomonadales</taxon>
        <taxon>Aureoumbra</taxon>
    </lineage>
</organism>
<feature type="signal peptide" evidence="1">
    <location>
        <begin position="1"/>
        <end position="16"/>
    </location>
</feature>
<dbReference type="EMBL" id="HBIJ01022383">
    <property type="protein sequence ID" value="CAE0373801.1"/>
    <property type="molecule type" value="Transcribed_RNA"/>
</dbReference>
<accession>A0A7S3K651</accession>
<protein>
    <submittedName>
        <fullName evidence="2">Uncharacterized protein</fullName>
    </submittedName>
</protein>
<dbReference type="AlphaFoldDB" id="A0A7S3K651"/>
<gene>
    <name evidence="2" type="ORF">ALAG00032_LOCUS14603</name>
</gene>
<reference evidence="2" key="1">
    <citation type="submission" date="2021-01" db="EMBL/GenBank/DDBJ databases">
        <authorList>
            <person name="Corre E."/>
            <person name="Pelletier E."/>
            <person name="Niang G."/>
            <person name="Scheremetjew M."/>
            <person name="Finn R."/>
            <person name="Kale V."/>
            <person name="Holt S."/>
            <person name="Cochrane G."/>
            <person name="Meng A."/>
            <person name="Brown T."/>
            <person name="Cohen L."/>
        </authorList>
    </citation>
    <scope>NUCLEOTIDE SEQUENCE</scope>
    <source>
        <strain evidence="2">CCMP1510</strain>
    </source>
</reference>
<evidence type="ECO:0000256" key="1">
    <source>
        <dbReference type="SAM" id="SignalP"/>
    </source>
</evidence>
<sequence>MLLLIILILMQKECHGSINETRAKKRVSKLISRRWNAPGENDEAKTATIVAGHIRTGKFEQVQINVRESIFEPLGTTDLYWIVSDSALSVEDKILTTLQRWGGIRRIVSVWLDFVNDEEVKTIEHDCVEKIDIKIGLSLRECRPARPQFIAMAMAWRAVIAAENKRRLTYDWILRLRTDMVYKKKLPPYTTWNAAPRAIYLDGWRWFVNCSKSTSCTCFCVGDRFGIVHRSLAHHVFATALDLLQNQGCKSLTRCPSLFKEPPDSQCFNKSSKVKKKQRKRKTSGNKQNKCFLHDKSHLYNECILGSMLIEAGLNPYTQIKKLFSGDLISCGSGNSTVSRFYSPTNKTFRISDDAGTCEIPYWRPPGRKNEISQSIFEKPIDHPKEKPTLFWLDHHHSPQ</sequence>
<feature type="chain" id="PRO_5030968628" evidence="1">
    <location>
        <begin position="17"/>
        <end position="400"/>
    </location>
</feature>
<proteinExistence type="predicted"/>
<name>A0A7S3K651_9STRA</name>
<keyword evidence="1" id="KW-0732">Signal</keyword>
<evidence type="ECO:0000313" key="2">
    <source>
        <dbReference type="EMBL" id="CAE0373801.1"/>
    </source>
</evidence>